<evidence type="ECO:0000313" key="2">
    <source>
        <dbReference type="Proteomes" id="UP000198604"/>
    </source>
</evidence>
<keyword evidence="2" id="KW-1185">Reference proteome</keyword>
<dbReference type="OrthoDB" id="9761519at2"/>
<dbReference type="EMBL" id="CTEN01000001">
    <property type="protein sequence ID" value="CQR24171.1"/>
    <property type="molecule type" value="Genomic_DNA"/>
</dbReference>
<gene>
    <name evidence="1" type="ORF">BN1356_00532</name>
</gene>
<reference evidence="2" key="1">
    <citation type="submission" date="2015-03" db="EMBL/GenBank/DDBJ databases">
        <authorList>
            <person name="Urmite Genomes"/>
        </authorList>
    </citation>
    <scope>NUCLEOTIDE SEQUENCE [LARGE SCALE GENOMIC DNA]</scope>
    <source>
        <strain evidence="2">FF10</strain>
    </source>
</reference>
<protein>
    <submittedName>
        <fullName evidence="1">Uncharacterized protein</fullName>
    </submittedName>
</protein>
<dbReference type="AlphaFoldDB" id="A0A0E3WER7"/>
<dbReference type="PANTHER" id="PTHR36848:SF2">
    <property type="entry name" value="SECRETED PROTEIN"/>
    <property type="match status" value="1"/>
</dbReference>
<dbReference type="PANTHER" id="PTHR36848">
    <property type="entry name" value="DNA-BINDING PROTEIN (PUTATIVE SECRETED PROTEIN)-RELATED"/>
    <property type="match status" value="1"/>
</dbReference>
<accession>A0A0E3WER7</accession>
<organism evidence="1 2">
    <name type="scientific">Streptococcus varani</name>
    <dbReference type="NCBI Taxonomy" id="1608583"/>
    <lineage>
        <taxon>Bacteria</taxon>
        <taxon>Bacillati</taxon>
        <taxon>Bacillota</taxon>
        <taxon>Bacilli</taxon>
        <taxon>Lactobacillales</taxon>
        <taxon>Streptococcaceae</taxon>
        <taxon>Streptococcus</taxon>
    </lineage>
</organism>
<sequence>MKHQSHIFPFLWVKGEPIERVRQEIEHVKASGIDEFVVESRTHPHFLEDQWWSDFEEMLKIAQELDMKVWLLDDAHFPTGYANGAVKEHPNLKKNYLFYSAVDLYSEGYELSVNLNLLRKPKRKWSDRKRSEAYYQAIEHNVIEALVAYPLVEDNIISENYLDLSEYMEQDFLHFTFPKGVWRLFVVYRTTENGGEEHYIDMLQKESVKLLLETIYEPHYARFKDYFGTVFRGFFSDEPGFGNATGFARDEIIGQKDMALPWSQDVAEKLKNNLVHLPLLWKESAEKNNSKAIRLRYMNLVTDLYSQNFSQQIGNWCQERGVDYIGHIIEDNNMHARLGTGAGHYFKAMEGQSMAGIDIISTQITIGGDETFRTNNSQNDGIFYQYCLPKLADSSAQLDPTKTNQAFCELYGAYGWQLTSRNMKWIMDSLLVRGVTNFVPHAFSMASFPDLDSPPHFYANGFNPQFPLFSKLMEYMGKSADLFSGARVEAKVAILYHAELEWLGDYMKMQVPSKILSQSQIDFLYLPTNWLEKMTITSDGFCLNNHHFEKIIIPRTEFLPQKVYDVLQRLPQGSVLFVDDYPTACVDENQVLPRSFTYFEKIGLDDLPDKLSNYRLVQVSEQSSAKIAARHQIQQGTNYILVHNESLNDSYEILIPSFGKKYVYDYDVIS</sequence>
<evidence type="ECO:0000313" key="1">
    <source>
        <dbReference type="EMBL" id="CQR24171.1"/>
    </source>
</evidence>
<dbReference type="InterPro" id="IPR053161">
    <property type="entry name" value="Ulvan_degrading_GH"/>
</dbReference>
<dbReference type="STRING" id="1608583.BN1356_00532"/>
<proteinExistence type="predicted"/>
<dbReference type="RefSeq" id="WP_093649866.1">
    <property type="nucleotide sequence ID" value="NZ_CTEN01000001.1"/>
</dbReference>
<name>A0A0E3WER7_9STRE</name>
<dbReference type="Proteomes" id="UP000198604">
    <property type="component" value="Unassembled WGS sequence"/>
</dbReference>